<dbReference type="EMBL" id="LAZR01024942">
    <property type="protein sequence ID" value="KKL73494.1"/>
    <property type="molecule type" value="Genomic_DNA"/>
</dbReference>
<evidence type="ECO:0000256" key="1">
    <source>
        <dbReference type="SAM" id="Phobius"/>
    </source>
</evidence>
<accession>A0A0F9EHN8</accession>
<evidence type="ECO:0000313" key="2">
    <source>
        <dbReference type="EMBL" id="KKL73494.1"/>
    </source>
</evidence>
<evidence type="ECO:0008006" key="3">
    <source>
        <dbReference type="Google" id="ProtNLM"/>
    </source>
</evidence>
<comment type="caution">
    <text evidence="2">The sequence shown here is derived from an EMBL/GenBank/DDBJ whole genome shotgun (WGS) entry which is preliminary data.</text>
</comment>
<reference evidence="2" key="1">
    <citation type="journal article" date="2015" name="Nature">
        <title>Complex archaea that bridge the gap between prokaryotes and eukaryotes.</title>
        <authorList>
            <person name="Spang A."/>
            <person name="Saw J.H."/>
            <person name="Jorgensen S.L."/>
            <person name="Zaremba-Niedzwiedzka K."/>
            <person name="Martijn J."/>
            <person name="Lind A.E."/>
            <person name="van Eijk R."/>
            <person name="Schleper C."/>
            <person name="Guy L."/>
            <person name="Ettema T.J."/>
        </authorList>
    </citation>
    <scope>NUCLEOTIDE SEQUENCE</scope>
</reference>
<organism evidence="2">
    <name type="scientific">marine sediment metagenome</name>
    <dbReference type="NCBI Taxonomy" id="412755"/>
    <lineage>
        <taxon>unclassified sequences</taxon>
        <taxon>metagenomes</taxon>
        <taxon>ecological metagenomes</taxon>
    </lineage>
</organism>
<keyword evidence="1" id="KW-0812">Transmembrane</keyword>
<gene>
    <name evidence="2" type="ORF">LCGC14_2074340</name>
</gene>
<name>A0A0F9EHN8_9ZZZZ</name>
<sequence>MPQSDLNLFFRAIDQTQAAVAGVVGGINRAKGAVAGLSQQSLGNIQVFDRHGAAVQGFGKKVQQVSGNIQGLGQSLALGFTVPLVASAAVLSQFDRSAAKLQAGEAFVRTAAQFNQSSDEIVEAMEKASGGTISNLDMMQSASRSMILGVAEDSEEFTRLMEIARDRARVFGLSTTQAFNDLTLGIGRQSRLILDNLGIIVRIEDANKNYAKELGKTVKELTDVEKRQGFLNTVLEQGEATIDRTALATRNASEEYLHQRAELDNLINAVQQSFLPVISLILSGFNSLPPAVAKVAVAMVGLLLVAGPLLSAFGALGGMLARNLVFMSRITSAYLSTENISIDRYFYELVV</sequence>
<protein>
    <recommendedName>
        <fullName evidence="3">Bacteriophage tail tape measure N-terminal domain-containing protein</fullName>
    </recommendedName>
</protein>
<keyword evidence="1" id="KW-0472">Membrane</keyword>
<keyword evidence="1" id="KW-1133">Transmembrane helix</keyword>
<dbReference type="AlphaFoldDB" id="A0A0F9EHN8"/>
<feature type="transmembrane region" description="Helical" evidence="1">
    <location>
        <begin position="295"/>
        <end position="321"/>
    </location>
</feature>
<proteinExistence type="predicted"/>